<accession>E1X3X2</accession>
<dbReference type="InterPro" id="IPR051199">
    <property type="entry name" value="LPS_LOS_Heptosyltrfase"/>
</dbReference>
<dbReference type="SUPFAM" id="SSF53756">
    <property type="entry name" value="UDP-Glycosyltransferase/glycogen phosphorylase"/>
    <property type="match status" value="1"/>
</dbReference>
<evidence type="ECO:0000256" key="1">
    <source>
        <dbReference type="ARBA" id="ARBA00022676"/>
    </source>
</evidence>
<proteinExistence type="predicted"/>
<dbReference type="Pfam" id="PF01075">
    <property type="entry name" value="Glyco_transf_9"/>
    <property type="match status" value="1"/>
</dbReference>
<keyword evidence="4" id="KW-1185">Reference proteome</keyword>
<name>E1X3X2_HALMS</name>
<dbReference type="Gene3D" id="3.40.50.2000">
    <property type="entry name" value="Glycogen Phosphorylase B"/>
    <property type="match status" value="2"/>
</dbReference>
<dbReference type="Proteomes" id="UP000008963">
    <property type="component" value="Chromosome"/>
</dbReference>
<keyword evidence="2" id="KW-0808">Transferase</keyword>
<organism evidence="3 4">
    <name type="scientific">Halobacteriovorax marinus (strain ATCC BAA-682 / DSM 15412 / SJ)</name>
    <name type="common">Bacteriovorax marinus</name>
    <dbReference type="NCBI Taxonomy" id="862908"/>
    <lineage>
        <taxon>Bacteria</taxon>
        <taxon>Pseudomonadati</taxon>
        <taxon>Bdellovibrionota</taxon>
        <taxon>Bacteriovoracia</taxon>
        <taxon>Bacteriovoracales</taxon>
        <taxon>Halobacteriovoraceae</taxon>
        <taxon>Halobacteriovorax</taxon>
    </lineage>
</organism>
<dbReference type="GO" id="GO:0008713">
    <property type="term" value="F:ADP-heptose-lipopolysaccharide heptosyltransferase activity"/>
    <property type="evidence" value="ECO:0007669"/>
    <property type="project" value="TreeGrafter"/>
</dbReference>
<dbReference type="eggNOG" id="COG0859">
    <property type="taxonomic scope" value="Bacteria"/>
</dbReference>
<dbReference type="EMBL" id="FQ312005">
    <property type="protein sequence ID" value="CBW25312.1"/>
    <property type="molecule type" value="Genomic_DNA"/>
</dbReference>
<evidence type="ECO:0000256" key="2">
    <source>
        <dbReference type="ARBA" id="ARBA00022679"/>
    </source>
</evidence>
<dbReference type="KEGG" id="bmx:BMS_0395"/>
<dbReference type="AlphaFoldDB" id="E1X3X2"/>
<dbReference type="CDD" id="cd03789">
    <property type="entry name" value="GT9_LPS_heptosyltransferase"/>
    <property type="match status" value="1"/>
</dbReference>
<dbReference type="GO" id="GO:0009244">
    <property type="term" value="P:lipopolysaccharide core region biosynthetic process"/>
    <property type="evidence" value="ECO:0007669"/>
    <property type="project" value="TreeGrafter"/>
</dbReference>
<gene>
    <name evidence="3" type="ordered locus">BMS_0395</name>
</gene>
<keyword evidence="1" id="KW-0328">Glycosyltransferase</keyword>
<evidence type="ECO:0000313" key="3">
    <source>
        <dbReference type="EMBL" id="CBW25312.1"/>
    </source>
</evidence>
<sequence length="348" mass="40193">MLQFRYTIIMTYRTILVVKNRAMGDSIMGLSTLQYIRKLYPEAKIIYAIPSWITPLYKNVEIECDEVINCDLKVAKDWAALLGRLRKIKPDVIFEMQLSGRTFKFFNIYSKLFGIPYYFHDHHSKKSPNSLKDRGILDQGVIKAVIQRDLDGAYSCLGADDQVPNYLSYVPKISFEKAPKNRLVLGVVATRATKMWPLEYYVELAKICRRNYPNLSIKIPLSKSLGDIEIKERLEELNFNDYGEIVHVPLSQLPRFVGNSKLYVGNDTGLKHLAISTGVKSYTLFGPEPPNEWHPYDKITHPYFYKDPLECRTRDAHYCGLSNCSSMICLNEFMPTQIFDEIKKDLDD</sequence>
<evidence type="ECO:0000313" key="4">
    <source>
        <dbReference type="Proteomes" id="UP000008963"/>
    </source>
</evidence>
<reference evidence="4" key="1">
    <citation type="journal article" date="2013" name="ISME J.">
        <title>A small predatory core genome in the divergent marine Bacteriovorax marinus SJ and the terrestrial Bdellovibrio bacteriovorus.</title>
        <authorList>
            <person name="Crossman L.C."/>
            <person name="Chen H."/>
            <person name="Cerdeno-Tarraga A.M."/>
            <person name="Brooks K."/>
            <person name="Quail M.A."/>
            <person name="Pineiro S.A."/>
            <person name="Hobley L."/>
            <person name="Sockett R.E."/>
            <person name="Bentley S.D."/>
            <person name="Parkhill J."/>
            <person name="Williams H.N."/>
            <person name="Stine O.C."/>
        </authorList>
    </citation>
    <scope>NUCLEOTIDE SEQUENCE [LARGE SCALE GENOMIC DNA]</scope>
    <source>
        <strain evidence="4">ATCC BAA-682 / DSM 15412 / SJ</strain>
    </source>
</reference>
<dbReference type="CAZy" id="GT9">
    <property type="family name" value="Glycosyltransferase Family 9"/>
</dbReference>
<dbReference type="HOGENOM" id="CLU_796365_0_0_7"/>
<dbReference type="STRING" id="862908.BMS_0395"/>
<dbReference type="PATRIC" id="fig|862908.3.peg.377"/>
<dbReference type="GO" id="GO:0005829">
    <property type="term" value="C:cytosol"/>
    <property type="evidence" value="ECO:0007669"/>
    <property type="project" value="TreeGrafter"/>
</dbReference>
<protein>
    <submittedName>
        <fullName evidence="3">Kipopolysaccharide biosynthesis protein</fullName>
    </submittedName>
</protein>
<dbReference type="InterPro" id="IPR002201">
    <property type="entry name" value="Glyco_trans_9"/>
</dbReference>
<dbReference type="PANTHER" id="PTHR30160">
    <property type="entry name" value="TETRAACYLDISACCHARIDE 4'-KINASE-RELATED"/>
    <property type="match status" value="1"/>
</dbReference>